<gene>
    <name evidence="2" type="ORF">SPSK_06121</name>
</gene>
<dbReference type="RefSeq" id="XP_016591999.1">
    <property type="nucleotide sequence ID" value="XM_016732828.1"/>
</dbReference>
<feature type="region of interest" description="Disordered" evidence="1">
    <location>
        <begin position="1"/>
        <end position="45"/>
    </location>
</feature>
<dbReference type="VEuPathDB" id="FungiDB:SPSK_06121"/>
<reference evidence="2 3" key="1">
    <citation type="journal article" date="2014" name="BMC Genomics">
        <title>Comparative genomics of the major fungal agents of human and animal Sporotrichosis: Sporothrix schenckii and Sporothrix brasiliensis.</title>
        <authorList>
            <person name="Teixeira M.M."/>
            <person name="de Almeida L.G."/>
            <person name="Kubitschek-Barreira P."/>
            <person name="Alves F.L."/>
            <person name="Kioshima E.S."/>
            <person name="Abadio A.K."/>
            <person name="Fernandes L."/>
            <person name="Derengowski L.S."/>
            <person name="Ferreira K.S."/>
            <person name="Souza R.C."/>
            <person name="Ruiz J.C."/>
            <person name="de Andrade N.C."/>
            <person name="Paes H.C."/>
            <person name="Nicola A.M."/>
            <person name="Albuquerque P."/>
            <person name="Gerber A.L."/>
            <person name="Martins V.P."/>
            <person name="Peconick L.D."/>
            <person name="Neto A.V."/>
            <person name="Chaucanez C.B."/>
            <person name="Silva P.A."/>
            <person name="Cunha O.L."/>
            <person name="de Oliveira F.F."/>
            <person name="dos Santos T.C."/>
            <person name="Barros A.L."/>
            <person name="Soares M.A."/>
            <person name="de Oliveira L.M."/>
            <person name="Marini M.M."/>
            <person name="Villalobos-Duno H."/>
            <person name="Cunha M.M."/>
            <person name="de Hoog S."/>
            <person name="da Silveira J.F."/>
            <person name="Henrissat B."/>
            <person name="Nino-Vega G.A."/>
            <person name="Cisalpino P.S."/>
            <person name="Mora-Montes H.M."/>
            <person name="Almeida S.R."/>
            <person name="Stajich J.E."/>
            <person name="Lopes-Bezerra L.M."/>
            <person name="Vasconcelos A.T."/>
            <person name="Felipe M.S."/>
        </authorList>
    </citation>
    <scope>NUCLEOTIDE SEQUENCE [LARGE SCALE GENOMIC DNA]</scope>
    <source>
        <strain evidence="2 3">1099-18</strain>
    </source>
</reference>
<organism evidence="2 3">
    <name type="scientific">Sporothrix schenckii 1099-18</name>
    <dbReference type="NCBI Taxonomy" id="1397361"/>
    <lineage>
        <taxon>Eukaryota</taxon>
        <taxon>Fungi</taxon>
        <taxon>Dikarya</taxon>
        <taxon>Ascomycota</taxon>
        <taxon>Pezizomycotina</taxon>
        <taxon>Sordariomycetes</taxon>
        <taxon>Sordariomycetidae</taxon>
        <taxon>Ophiostomatales</taxon>
        <taxon>Ophiostomataceae</taxon>
        <taxon>Sporothrix</taxon>
    </lineage>
</organism>
<dbReference type="AlphaFoldDB" id="A0A0F2MHZ4"/>
<feature type="region of interest" description="Disordered" evidence="1">
    <location>
        <begin position="285"/>
        <end position="313"/>
    </location>
</feature>
<name>A0A0F2MHZ4_SPOSC</name>
<dbReference type="OrthoDB" id="5424209at2759"/>
<evidence type="ECO:0000313" key="3">
    <source>
        <dbReference type="Proteomes" id="UP000033710"/>
    </source>
</evidence>
<protein>
    <submittedName>
        <fullName evidence="2">Uncharacterized protein</fullName>
    </submittedName>
</protein>
<dbReference type="EMBL" id="AXCR01000001">
    <property type="protein sequence ID" value="KJR89323.1"/>
    <property type="molecule type" value="Genomic_DNA"/>
</dbReference>
<sequence>MASNPAETPDRRRKDHSSDESDKTKASHETIITVPESPTRRREANRVAFKEPSDHEATYYYAAFPSQPRLLGRTSSATTPWFYNEDWPPKYRYYYSGPEDALNSATAAGPVGPHQIHASWETGTRGKIINALSPIQWTSIDVLRIGRTILEENKRPVIVWVGVASQAAEAGHVPWSLVSAVLERVRNVLDSDGLQDVECELRISDVSHATGPRLRQRQHDIDRRNHSTWELTAAHAMSTSLGQAVSPANNPDFEGTLGLYLAPDTSMNDDAIWALTCHHVVFPDLSKSPANRHNRETEAGGLQLGKQTSTNTPRAKVLLPVPSVIESCLRPMRDVVAATENEFKNATAQQGLQAALQMPTHKTLLRQKELVELVEAFAQSNDNCVIGFVEHAPPIRITTDPSYTRDWALIALDRNRFPAQFTFPSVVDLETDLPGAPVKTAVEKVLGCVPDALPADGMMRLRGIIPLREQRGAHIPHPWTTMYQDDSRPIVFKRGRSTGITVGLALDIQSTTRTYLREGIMEQESYEWAIIHASGIDKNREPAKKIQSFTEAGDSGSVVFDITGRIGGLVVRGTNHAMRHLQGYDITYATPMEHVLKDIETELGTKVRIL</sequence>
<dbReference type="KEGG" id="ssck:SPSK_06121"/>
<reference evidence="2 3" key="2">
    <citation type="journal article" date="2015" name="Eukaryot. Cell">
        <title>Asexual propagation of a virulent clone complex in a human and feline outbreak of sporotrichosis.</title>
        <authorList>
            <person name="Teixeira Mde M."/>
            <person name="Rodrigues A.M."/>
            <person name="Tsui C.K."/>
            <person name="de Almeida L.G."/>
            <person name="Van Diepeningen A.D."/>
            <person name="van den Ende B.G."/>
            <person name="Fernandes G.F."/>
            <person name="Kano R."/>
            <person name="Hamelin R.C."/>
            <person name="Lopes-Bezerra L.M."/>
            <person name="Vasconcelos A.T."/>
            <person name="de Hoog S."/>
            <person name="de Camargo Z.P."/>
            <person name="Felipe M.S."/>
        </authorList>
    </citation>
    <scope>NUCLEOTIDE SEQUENCE [LARGE SCALE GENOMIC DNA]</scope>
    <source>
        <strain evidence="2 3">1099-18</strain>
    </source>
</reference>
<evidence type="ECO:0000256" key="1">
    <source>
        <dbReference type="SAM" id="MobiDB-lite"/>
    </source>
</evidence>
<evidence type="ECO:0000313" key="2">
    <source>
        <dbReference type="EMBL" id="KJR89323.1"/>
    </source>
</evidence>
<dbReference type="GeneID" id="27668105"/>
<comment type="caution">
    <text evidence="2">The sequence shown here is derived from an EMBL/GenBank/DDBJ whole genome shotgun (WGS) entry which is preliminary data.</text>
</comment>
<proteinExistence type="predicted"/>
<dbReference type="Proteomes" id="UP000033710">
    <property type="component" value="Unassembled WGS sequence"/>
</dbReference>
<feature type="compositionally biased region" description="Basic and acidic residues" evidence="1">
    <location>
        <begin position="8"/>
        <end position="28"/>
    </location>
</feature>
<accession>A0A0F2MHZ4</accession>